<evidence type="ECO:0000313" key="1">
    <source>
        <dbReference type="EMBL" id="PIK60041.1"/>
    </source>
</evidence>
<accession>A0A2G8LII0</accession>
<dbReference type="EMBL" id="MRZV01000067">
    <property type="protein sequence ID" value="PIK60041.1"/>
    <property type="molecule type" value="Genomic_DNA"/>
</dbReference>
<sequence length="286" mass="32989">MESVSPPEWLTRSKQALLKSQEWQEFQDQLTAAVDLHLTEVQLDNFRDLSEEAKRSLLQNALQSVHQGGSYARISARVSEIIAEHIHLNRKYHVDTMTTPEWASLQTQANAGLLHLLQKWPDLKSKLYRCFNIQLPQSLRRLVWSLYLENPQVKTKYLEKFRQNPESTMSLLDLEIVKNCDHLLQTEQTLQPLKTFSMTLQTSSSIIASDYMLALPFVYVTLATNPSTSLKVADTATTIEQFMTFMECRPVYMKESYTTEFEAVWTEFTDKVISRLGAADEDLLDM</sequence>
<keyword evidence="2" id="KW-1185">Reference proteome</keyword>
<dbReference type="STRING" id="307972.A0A2G8LII0"/>
<dbReference type="AlphaFoldDB" id="A0A2G8LII0"/>
<dbReference type="Proteomes" id="UP000230750">
    <property type="component" value="Unassembled WGS sequence"/>
</dbReference>
<gene>
    <name evidence="1" type="ORF">BSL78_03039</name>
</gene>
<dbReference type="OrthoDB" id="2126613at2759"/>
<name>A0A2G8LII0_STIJA</name>
<organism evidence="1 2">
    <name type="scientific">Stichopus japonicus</name>
    <name type="common">Sea cucumber</name>
    <dbReference type="NCBI Taxonomy" id="307972"/>
    <lineage>
        <taxon>Eukaryota</taxon>
        <taxon>Metazoa</taxon>
        <taxon>Echinodermata</taxon>
        <taxon>Eleutherozoa</taxon>
        <taxon>Echinozoa</taxon>
        <taxon>Holothuroidea</taxon>
        <taxon>Aspidochirotacea</taxon>
        <taxon>Aspidochirotida</taxon>
        <taxon>Stichopodidae</taxon>
        <taxon>Apostichopus</taxon>
    </lineage>
</organism>
<protein>
    <submittedName>
        <fullName evidence="1">Uncharacterized protein</fullName>
    </submittedName>
</protein>
<reference evidence="1 2" key="1">
    <citation type="journal article" date="2017" name="PLoS Biol.">
        <title>The sea cucumber genome provides insights into morphological evolution and visceral regeneration.</title>
        <authorList>
            <person name="Zhang X."/>
            <person name="Sun L."/>
            <person name="Yuan J."/>
            <person name="Sun Y."/>
            <person name="Gao Y."/>
            <person name="Zhang L."/>
            <person name="Li S."/>
            <person name="Dai H."/>
            <person name="Hamel J.F."/>
            <person name="Liu C."/>
            <person name="Yu Y."/>
            <person name="Liu S."/>
            <person name="Lin W."/>
            <person name="Guo K."/>
            <person name="Jin S."/>
            <person name="Xu P."/>
            <person name="Storey K.B."/>
            <person name="Huan P."/>
            <person name="Zhang T."/>
            <person name="Zhou Y."/>
            <person name="Zhang J."/>
            <person name="Lin C."/>
            <person name="Li X."/>
            <person name="Xing L."/>
            <person name="Huo D."/>
            <person name="Sun M."/>
            <person name="Wang L."/>
            <person name="Mercier A."/>
            <person name="Li F."/>
            <person name="Yang H."/>
            <person name="Xiang J."/>
        </authorList>
    </citation>
    <scope>NUCLEOTIDE SEQUENCE [LARGE SCALE GENOMIC DNA]</scope>
    <source>
        <strain evidence="1">Shaxun</strain>
        <tissue evidence="1">Muscle</tissue>
    </source>
</reference>
<evidence type="ECO:0000313" key="2">
    <source>
        <dbReference type="Proteomes" id="UP000230750"/>
    </source>
</evidence>
<proteinExistence type="predicted"/>
<comment type="caution">
    <text evidence="1">The sequence shown here is derived from an EMBL/GenBank/DDBJ whole genome shotgun (WGS) entry which is preliminary data.</text>
</comment>